<evidence type="ECO:0000313" key="6">
    <source>
        <dbReference type="EMBL" id="KAF6285848.1"/>
    </source>
</evidence>
<evidence type="ECO:0000256" key="4">
    <source>
        <dbReference type="RuleBase" id="RU102079"/>
    </source>
</evidence>
<dbReference type="GO" id="GO:0030246">
    <property type="term" value="F:carbohydrate binding"/>
    <property type="evidence" value="ECO:0007669"/>
    <property type="project" value="UniProtKB-UniRule"/>
</dbReference>
<dbReference type="PANTHER" id="PTHR11346">
    <property type="entry name" value="GALECTIN"/>
    <property type="match status" value="1"/>
</dbReference>
<accession>A0A7J7SBV9</accession>
<organism evidence="6 7">
    <name type="scientific">Myotis myotis</name>
    <name type="common">Greater mouse-eared bat</name>
    <name type="synonym">Vespertilio myotis</name>
    <dbReference type="NCBI Taxonomy" id="51298"/>
    <lineage>
        <taxon>Eukaryota</taxon>
        <taxon>Metazoa</taxon>
        <taxon>Chordata</taxon>
        <taxon>Craniata</taxon>
        <taxon>Vertebrata</taxon>
        <taxon>Euteleostomi</taxon>
        <taxon>Mammalia</taxon>
        <taxon>Eutheria</taxon>
        <taxon>Laurasiatheria</taxon>
        <taxon>Chiroptera</taxon>
        <taxon>Yangochiroptera</taxon>
        <taxon>Vespertilionidae</taxon>
        <taxon>Myotis</taxon>
    </lineage>
</organism>
<dbReference type="PANTHER" id="PTHR11346:SF32">
    <property type="entry name" value="GALECTIN-4"/>
    <property type="match status" value="1"/>
</dbReference>
<dbReference type="CDD" id="cd00070">
    <property type="entry name" value="GLECT"/>
    <property type="match status" value="1"/>
</dbReference>
<dbReference type="SUPFAM" id="SSF49899">
    <property type="entry name" value="Concanavalin A-like lectins/glucanases"/>
    <property type="match status" value="1"/>
</dbReference>
<dbReference type="FunFam" id="2.60.120.200:FF:000124">
    <property type="entry name" value="Galectin-4"/>
    <property type="match status" value="1"/>
</dbReference>
<comment type="caution">
    <text evidence="6">The sequence shown here is derived from an EMBL/GenBank/DDBJ whole genome shotgun (WGS) entry which is preliminary data.</text>
</comment>
<dbReference type="Proteomes" id="UP000527355">
    <property type="component" value="Unassembled WGS sequence"/>
</dbReference>
<evidence type="ECO:0000256" key="1">
    <source>
        <dbReference type="ARBA" id="ARBA00022734"/>
    </source>
</evidence>
<dbReference type="VEuPathDB" id="HostDB:GeneID_118674806"/>
<sequence>MEGPPIFNPTVPFMGKLQGGLTARKTIIVKGYVPPTGKSFAINFKVGSSGDVALHINPRLTEDTVVRNSYLNGSWGSEEKKISYNPFGRGQYFDLSIRCGIDRFKIYGNGQHLFDFSHRLSAFQRVDILEIEGDITLSYVQI</sequence>
<gene>
    <name evidence="6" type="ORF">mMyoMyo1_007676</name>
</gene>
<keyword evidence="1 4" id="KW-0430">Lectin</keyword>
<evidence type="ECO:0000313" key="7">
    <source>
        <dbReference type="Proteomes" id="UP000527355"/>
    </source>
</evidence>
<dbReference type="AlphaFoldDB" id="A0A7J7SBV9"/>
<keyword evidence="7" id="KW-1185">Reference proteome</keyword>
<dbReference type="PROSITE" id="PS51304">
    <property type="entry name" value="GALECTIN"/>
    <property type="match status" value="1"/>
</dbReference>
<evidence type="ECO:0000256" key="2">
    <source>
        <dbReference type="ARBA" id="ARBA00022737"/>
    </source>
</evidence>
<dbReference type="Pfam" id="PF00337">
    <property type="entry name" value="Gal-bind_lectin"/>
    <property type="match status" value="1"/>
</dbReference>
<dbReference type="InterPro" id="IPR044156">
    <property type="entry name" value="Galectin-like"/>
</dbReference>
<feature type="domain" description="Galectin" evidence="5">
    <location>
        <begin position="13"/>
        <end position="142"/>
    </location>
</feature>
<keyword evidence="2" id="KW-0677">Repeat</keyword>
<reference evidence="6 7" key="1">
    <citation type="journal article" date="2020" name="Nature">
        <title>Six reference-quality genomes reveal evolution of bat adaptations.</title>
        <authorList>
            <person name="Jebb D."/>
            <person name="Huang Z."/>
            <person name="Pippel M."/>
            <person name="Hughes G.M."/>
            <person name="Lavrichenko K."/>
            <person name="Devanna P."/>
            <person name="Winkler S."/>
            <person name="Jermiin L.S."/>
            <person name="Skirmuntt E.C."/>
            <person name="Katzourakis A."/>
            <person name="Burkitt-Gray L."/>
            <person name="Ray D.A."/>
            <person name="Sullivan K.A.M."/>
            <person name="Roscito J.G."/>
            <person name="Kirilenko B.M."/>
            <person name="Davalos L.M."/>
            <person name="Corthals A.P."/>
            <person name="Power M.L."/>
            <person name="Jones G."/>
            <person name="Ransome R.D."/>
            <person name="Dechmann D.K.N."/>
            <person name="Locatelli A.G."/>
            <person name="Puechmaille S.J."/>
            <person name="Fedrigo O."/>
            <person name="Jarvis E.D."/>
            <person name="Hiller M."/>
            <person name="Vernes S.C."/>
            <person name="Myers E.W."/>
            <person name="Teeling E.C."/>
        </authorList>
    </citation>
    <scope>NUCLEOTIDE SEQUENCE [LARGE SCALE GENOMIC DNA]</scope>
    <source>
        <strain evidence="6">MMyoMyo1</strain>
        <tissue evidence="6">Flight muscle</tissue>
    </source>
</reference>
<dbReference type="EMBL" id="JABWUV010000019">
    <property type="protein sequence ID" value="KAF6285848.1"/>
    <property type="molecule type" value="Genomic_DNA"/>
</dbReference>
<dbReference type="InterPro" id="IPR013320">
    <property type="entry name" value="ConA-like_dom_sf"/>
</dbReference>
<protein>
    <recommendedName>
        <fullName evidence="4">Galectin</fullName>
    </recommendedName>
</protein>
<name>A0A7J7SBV9_MYOMY</name>
<proteinExistence type="predicted"/>
<dbReference type="SMART" id="SM00908">
    <property type="entry name" value="Gal-bind_lectin"/>
    <property type="match status" value="1"/>
</dbReference>
<comment type="function">
    <text evidence="3">Galectin that binds lactose and a related range of sugars. May be involved in the assembly of adherens junctions.</text>
</comment>
<dbReference type="InterPro" id="IPR001079">
    <property type="entry name" value="Galectin_CRD"/>
</dbReference>
<dbReference type="Gene3D" id="2.60.120.200">
    <property type="match status" value="1"/>
</dbReference>
<evidence type="ECO:0000256" key="3">
    <source>
        <dbReference type="ARBA" id="ARBA00055823"/>
    </source>
</evidence>
<evidence type="ECO:0000259" key="5">
    <source>
        <dbReference type="PROSITE" id="PS51304"/>
    </source>
</evidence>
<dbReference type="SMART" id="SM00276">
    <property type="entry name" value="GLECT"/>
    <property type="match status" value="1"/>
</dbReference>